<organism evidence="10 11">
    <name type="scientific">Cohaesibacter gelatinilyticus</name>
    <dbReference type="NCBI Taxonomy" id="372072"/>
    <lineage>
        <taxon>Bacteria</taxon>
        <taxon>Pseudomonadati</taxon>
        <taxon>Pseudomonadota</taxon>
        <taxon>Alphaproteobacteria</taxon>
        <taxon>Hyphomicrobiales</taxon>
        <taxon>Cohaesibacteraceae</taxon>
    </lineage>
</organism>
<feature type="domain" description="Major facilitator superfamily (MFS) profile" evidence="9">
    <location>
        <begin position="9"/>
        <end position="394"/>
    </location>
</feature>
<dbReference type="EMBL" id="OBEL01000002">
    <property type="protein sequence ID" value="SNZ19358.1"/>
    <property type="molecule type" value="Genomic_DNA"/>
</dbReference>
<reference evidence="10 11" key="1">
    <citation type="submission" date="2017-09" db="EMBL/GenBank/DDBJ databases">
        <authorList>
            <person name="Ehlers B."/>
            <person name="Leendertz F.H."/>
        </authorList>
    </citation>
    <scope>NUCLEOTIDE SEQUENCE [LARGE SCALE GENOMIC DNA]</scope>
    <source>
        <strain evidence="10 11">DSM 18289</strain>
    </source>
</reference>
<keyword evidence="11" id="KW-1185">Reference proteome</keyword>
<dbReference type="Proteomes" id="UP000219439">
    <property type="component" value="Unassembled WGS sequence"/>
</dbReference>
<dbReference type="InterPro" id="IPR020846">
    <property type="entry name" value="MFS_dom"/>
</dbReference>
<dbReference type="GO" id="GO:0005886">
    <property type="term" value="C:plasma membrane"/>
    <property type="evidence" value="ECO:0007669"/>
    <property type="project" value="UniProtKB-SubCell"/>
</dbReference>
<evidence type="ECO:0000256" key="6">
    <source>
        <dbReference type="ARBA" id="ARBA00022989"/>
    </source>
</evidence>
<dbReference type="Gene3D" id="1.20.1720.10">
    <property type="entry name" value="Multidrug resistance protein D"/>
    <property type="match status" value="1"/>
</dbReference>
<comment type="similarity">
    <text evidence="2 8">Belongs to the major facilitator superfamily. Bcr/CmlA family.</text>
</comment>
<name>A0A285PD36_9HYPH</name>
<evidence type="ECO:0000259" key="9">
    <source>
        <dbReference type="PROSITE" id="PS50850"/>
    </source>
</evidence>
<dbReference type="Pfam" id="PF07690">
    <property type="entry name" value="MFS_1"/>
    <property type="match status" value="1"/>
</dbReference>
<feature type="transmembrane region" description="Helical" evidence="8">
    <location>
        <begin position="75"/>
        <end position="94"/>
    </location>
</feature>
<evidence type="ECO:0000256" key="3">
    <source>
        <dbReference type="ARBA" id="ARBA00022448"/>
    </source>
</evidence>
<dbReference type="InterPro" id="IPR011701">
    <property type="entry name" value="MFS"/>
</dbReference>
<keyword evidence="7 8" id="KW-0472">Membrane</keyword>
<protein>
    <recommendedName>
        <fullName evidence="8">Bcr/CflA family efflux transporter</fullName>
    </recommendedName>
</protein>
<comment type="caution">
    <text evidence="8">Lacks conserved residue(s) required for the propagation of feature annotation.</text>
</comment>
<feature type="transmembrane region" description="Helical" evidence="8">
    <location>
        <begin position="100"/>
        <end position="120"/>
    </location>
</feature>
<feature type="transmembrane region" description="Helical" evidence="8">
    <location>
        <begin position="274"/>
        <end position="295"/>
    </location>
</feature>
<keyword evidence="6 8" id="KW-1133">Transmembrane helix</keyword>
<dbReference type="AlphaFoldDB" id="A0A285PD36"/>
<feature type="transmembrane region" description="Helical" evidence="8">
    <location>
        <begin position="367"/>
        <end position="387"/>
    </location>
</feature>
<feature type="transmembrane region" description="Helical" evidence="8">
    <location>
        <begin position="244"/>
        <end position="262"/>
    </location>
</feature>
<evidence type="ECO:0000256" key="2">
    <source>
        <dbReference type="ARBA" id="ARBA00006236"/>
    </source>
</evidence>
<evidence type="ECO:0000256" key="5">
    <source>
        <dbReference type="ARBA" id="ARBA00022692"/>
    </source>
</evidence>
<dbReference type="PANTHER" id="PTHR43124">
    <property type="entry name" value="PURINE EFFLUX PUMP PBUE"/>
    <property type="match status" value="1"/>
</dbReference>
<evidence type="ECO:0000256" key="8">
    <source>
        <dbReference type="RuleBase" id="RU365088"/>
    </source>
</evidence>
<feature type="transmembrane region" description="Helical" evidence="8">
    <location>
        <begin position="132"/>
        <end position="154"/>
    </location>
</feature>
<evidence type="ECO:0000256" key="4">
    <source>
        <dbReference type="ARBA" id="ARBA00022475"/>
    </source>
</evidence>
<dbReference type="InterPro" id="IPR050189">
    <property type="entry name" value="MFS_Efflux_Transporters"/>
</dbReference>
<dbReference type="InterPro" id="IPR036259">
    <property type="entry name" value="MFS_trans_sf"/>
</dbReference>
<dbReference type="GO" id="GO:0042910">
    <property type="term" value="F:xenobiotic transmembrane transporter activity"/>
    <property type="evidence" value="ECO:0007669"/>
    <property type="project" value="InterPro"/>
</dbReference>
<dbReference type="InterPro" id="IPR001958">
    <property type="entry name" value="Tet-R_TetA/multi-R_MdtG-like"/>
</dbReference>
<keyword evidence="8" id="KW-0997">Cell inner membrane</keyword>
<feature type="transmembrane region" description="Helical" evidence="8">
    <location>
        <begin position="160"/>
        <end position="180"/>
    </location>
</feature>
<dbReference type="PANTHER" id="PTHR43124:SF3">
    <property type="entry name" value="CHLORAMPHENICOL EFFLUX PUMP RV0191"/>
    <property type="match status" value="1"/>
</dbReference>
<evidence type="ECO:0000256" key="7">
    <source>
        <dbReference type="ARBA" id="ARBA00023136"/>
    </source>
</evidence>
<dbReference type="PRINTS" id="PR01035">
    <property type="entry name" value="TCRTETA"/>
</dbReference>
<dbReference type="InterPro" id="IPR004812">
    <property type="entry name" value="Efflux_drug-R_Bcr/CmlA"/>
</dbReference>
<keyword evidence="5 8" id="KW-0812">Transmembrane</keyword>
<proteinExistence type="inferred from homology"/>
<keyword evidence="3 8" id="KW-0813">Transport</keyword>
<dbReference type="PROSITE" id="PS50850">
    <property type="entry name" value="MFS"/>
    <property type="match status" value="1"/>
</dbReference>
<comment type="subcellular location">
    <subcellularLocation>
        <location evidence="8">Cell inner membrane</location>
        <topology evidence="8">Multi-pass membrane protein</topology>
    </subcellularLocation>
    <subcellularLocation>
        <location evidence="1">Cell membrane</location>
        <topology evidence="1">Multi-pass membrane protein</topology>
    </subcellularLocation>
</comment>
<dbReference type="NCBIfam" id="TIGR00710">
    <property type="entry name" value="efflux_Bcr_CflA"/>
    <property type="match status" value="1"/>
</dbReference>
<dbReference type="GO" id="GO:1990961">
    <property type="term" value="P:xenobiotic detoxification by transmembrane export across the plasma membrane"/>
    <property type="evidence" value="ECO:0007669"/>
    <property type="project" value="InterPro"/>
</dbReference>
<feature type="transmembrane region" description="Helical" evidence="8">
    <location>
        <begin position="207"/>
        <end position="232"/>
    </location>
</feature>
<dbReference type="SUPFAM" id="SSF103473">
    <property type="entry name" value="MFS general substrate transporter"/>
    <property type="match status" value="1"/>
</dbReference>
<feature type="transmembrane region" description="Helical" evidence="8">
    <location>
        <begin position="301"/>
        <end position="320"/>
    </location>
</feature>
<keyword evidence="4" id="KW-1003">Cell membrane</keyword>
<feature type="transmembrane region" description="Helical" evidence="8">
    <location>
        <begin position="332"/>
        <end position="355"/>
    </location>
</feature>
<sequence>MHPAKTPPHLITLILLTGFSPLSLNMFMPSLANIADDLGTDYATITWSISGYLAITALIQLLAGPLSDRIGRRPVLLVILSCFTCASIGCALAEDTATFLLFRMFQGGMTAGSTLSMAIVRDTRTERQAVSLIGYIGMSMALAPMLGPMLGGVLDTAFGWRAIFIFYSTAGFLLVLWCWIDLGETVRKDADTSAGLPRSTDLLKEPLFWTFSLCSTFSVGAFYIFLTGAPLVALSVFGVNTAELGLYIGSITLGFMSGGFMSGRFGARMPTVTLMIIGRIVACSGLTIGLVLLAIGISSPITYFGSTIFVGIGNGLTLPGSNTGAMSVRPELAGSAAGLFGAMVVAGGALLTAVTGSLIPKENGAEFLISLMLLSSTMGLLCALWAAHLQKTKLALQ</sequence>
<gene>
    <name evidence="10" type="ORF">SAMN06265368_2441</name>
</gene>
<dbReference type="OrthoDB" id="9800416at2"/>
<feature type="transmembrane region" description="Helical" evidence="8">
    <location>
        <begin position="42"/>
        <end position="63"/>
    </location>
</feature>
<dbReference type="RefSeq" id="WP_097153713.1">
    <property type="nucleotide sequence ID" value="NZ_OBEL01000002.1"/>
</dbReference>
<dbReference type="CDD" id="cd17320">
    <property type="entry name" value="MFS_MdfA_MDR_like"/>
    <property type="match status" value="1"/>
</dbReference>
<evidence type="ECO:0000313" key="10">
    <source>
        <dbReference type="EMBL" id="SNZ19358.1"/>
    </source>
</evidence>
<accession>A0A285PD36</accession>
<evidence type="ECO:0000256" key="1">
    <source>
        <dbReference type="ARBA" id="ARBA00004651"/>
    </source>
</evidence>
<evidence type="ECO:0000313" key="11">
    <source>
        <dbReference type="Proteomes" id="UP000219439"/>
    </source>
</evidence>